<feature type="transmembrane region" description="Helical" evidence="1">
    <location>
        <begin position="93"/>
        <end position="111"/>
    </location>
</feature>
<name>A0ABS6TD35_9ENTE</name>
<proteinExistence type="predicted"/>
<keyword evidence="3" id="KW-1185">Reference proteome</keyword>
<keyword evidence="1" id="KW-0812">Transmembrane</keyword>
<feature type="transmembrane region" description="Helical" evidence="1">
    <location>
        <begin position="148"/>
        <end position="170"/>
    </location>
</feature>
<organism evidence="2 3">
    <name type="scientific">Enterococcus alishanensis</name>
    <dbReference type="NCBI Taxonomy" id="1303817"/>
    <lineage>
        <taxon>Bacteria</taxon>
        <taxon>Bacillati</taxon>
        <taxon>Bacillota</taxon>
        <taxon>Bacilli</taxon>
        <taxon>Lactobacillales</taxon>
        <taxon>Enterococcaceae</taxon>
        <taxon>Enterococcus</taxon>
    </lineage>
</organism>
<dbReference type="EMBL" id="JAHUZB010000003">
    <property type="protein sequence ID" value="MBV7390808.1"/>
    <property type="molecule type" value="Genomic_DNA"/>
</dbReference>
<gene>
    <name evidence="2" type="ORF">KUA55_08960</name>
</gene>
<evidence type="ECO:0000313" key="3">
    <source>
        <dbReference type="Proteomes" id="UP000774130"/>
    </source>
</evidence>
<evidence type="ECO:0000256" key="1">
    <source>
        <dbReference type="SAM" id="Phobius"/>
    </source>
</evidence>
<keyword evidence="1" id="KW-0472">Membrane</keyword>
<accession>A0ABS6TD35</accession>
<reference evidence="2 3" key="1">
    <citation type="submission" date="2021-06" db="EMBL/GenBank/DDBJ databases">
        <title>Enterococcus alishanensis sp. nov., a novel lactic acid bacterium isolated from fresh coffee beans.</title>
        <authorList>
            <person name="Chen Y.-S."/>
        </authorList>
    </citation>
    <scope>NUCLEOTIDE SEQUENCE [LARGE SCALE GENOMIC DNA]</scope>
    <source>
        <strain evidence="2 3">ALS3</strain>
    </source>
</reference>
<feature type="transmembrane region" description="Helical" evidence="1">
    <location>
        <begin position="61"/>
        <end position="87"/>
    </location>
</feature>
<dbReference type="NCBIfam" id="NF045596">
    <property type="entry name" value="ECF_S_CD3073"/>
    <property type="match status" value="1"/>
</dbReference>
<evidence type="ECO:0000313" key="2">
    <source>
        <dbReference type="EMBL" id="MBV7390808.1"/>
    </source>
</evidence>
<sequence>MMNKTKIIIFCALAVTINVVLGEAVSMMSIPLLFLDTVGTIFIAATYGMSYGIITGVTTNLLMGLISGPLSIPFALVNIAVAIVVALCAKNGFTYKKALLAGILLSFIAPMIGAPIRLALFGGFTGSGTDVVIMALRASGKEMISSVYWGAVAGNFIDKILSCLLIAWMIKLPQMRRIIAK</sequence>
<keyword evidence="1" id="KW-1133">Transmembrane helix</keyword>
<protein>
    <submittedName>
        <fullName evidence="2">ECF transporter S component</fullName>
    </submittedName>
</protein>
<comment type="caution">
    <text evidence="2">The sequence shown here is derived from an EMBL/GenBank/DDBJ whole genome shotgun (WGS) entry which is preliminary data.</text>
</comment>
<dbReference type="Proteomes" id="UP000774130">
    <property type="component" value="Unassembled WGS sequence"/>
</dbReference>